<accession>A0ABY2H2Q6</accession>
<evidence type="ECO:0000256" key="4">
    <source>
        <dbReference type="ARBA" id="ARBA00023242"/>
    </source>
</evidence>
<feature type="region of interest" description="Disordered" evidence="5">
    <location>
        <begin position="43"/>
        <end position="98"/>
    </location>
</feature>
<dbReference type="PANTHER" id="PTHR47424">
    <property type="entry name" value="REGULATORY PROTEIN GAL4"/>
    <property type="match status" value="1"/>
</dbReference>
<dbReference type="PANTHER" id="PTHR47424:SF9">
    <property type="entry name" value="TAH-2"/>
    <property type="match status" value="1"/>
</dbReference>
<evidence type="ECO:0000256" key="3">
    <source>
        <dbReference type="ARBA" id="ARBA00023163"/>
    </source>
</evidence>
<dbReference type="CDD" id="cd12148">
    <property type="entry name" value="fungal_TF_MHR"/>
    <property type="match status" value="1"/>
</dbReference>
<keyword evidence="4" id="KW-0539">Nucleus</keyword>
<dbReference type="Gene3D" id="4.10.240.10">
    <property type="entry name" value="Zn(2)-C6 fungal-type DNA-binding domain"/>
    <property type="match status" value="1"/>
</dbReference>
<dbReference type="SUPFAM" id="SSF57701">
    <property type="entry name" value="Zn2/Cys6 DNA-binding domain"/>
    <property type="match status" value="1"/>
</dbReference>
<comment type="caution">
    <text evidence="7">The sequence shown here is derived from an EMBL/GenBank/DDBJ whole genome shotgun (WGS) entry which is preliminary data.</text>
</comment>
<dbReference type="EMBL" id="PPTA01000006">
    <property type="protein sequence ID" value="TFB02523.1"/>
    <property type="molecule type" value="Genomic_DNA"/>
</dbReference>
<organism evidence="7 8">
    <name type="scientific">Trichoderma ghanense</name>
    <dbReference type="NCBI Taxonomy" id="65468"/>
    <lineage>
        <taxon>Eukaryota</taxon>
        <taxon>Fungi</taxon>
        <taxon>Dikarya</taxon>
        <taxon>Ascomycota</taxon>
        <taxon>Pezizomycotina</taxon>
        <taxon>Sordariomycetes</taxon>
        <taxon>Hypocreomycetidae</taxon>
        <taxon>Hypocreales</taxon>
        <taxon>Hypocreaceae</taxon>
        <taxon>Trichoderma</taxon>
    </lineage>
</organism>
<name>A0ABY2H2Q6_9HYPO</name>
<dbReference type="InterPro" id="IPR036864">
    <property type="entry name" value="Zn2-C6_fun-type_DNA-bd_sf"/>
</dbReference>
<evidence type="ECO:0000256" key="1">
    <source>
        <dbReference type="ARBA" id="ARBA00022723"/>
    </source>
</evidence>
<feature type="region of interest" description="Disordered" evidence="5">
    <location>
        <begin position="205"/>
        <end position="231"/>
    </location>
</feature>
<dbReference type="GeneID" id="300576978"/>
<dbReference type="SMART" id="SM00906">
    <property type="entry name" value="Fungal_trans"/>
    <property type="match status" value="1"/>
</dbReference>
<dbReference type="InterPro" id="IPR001138">
    <property type="entry name" value="Zn2Cys6_DnaBD"/>
</dbReference>
<dbReference type="PROSITE" id="PS50048">
    <property type="entry name" value="ZN2_CY6_FUNGAL_2"/>
    <property type="match status" value="1"/>
</dbReference>
<dbReference type="Pfam" id="PF00172">
    <property type="entry name" value="Zn_clus"/>
    <property type="match status" value="1"/>
</dbReference>
<evidence type="ECO:0000259" key="6">
    <source>
        <dbReference type="PROSITE" id="PS50048"/>
    </source>
</evidence>
<proteinExistence type="predicted"/>
<keyword evidence="2" id="KW-0805">Transcription regulation</keyword>
<keyword evidence="8" id="KW-1185">Reference proteome</keyword>
<sequence length="730" mass="79064">MPRPKVHPSQRRRAAEACNFCRASKKRCSATVPCTACQRRGIGDSCHLTHRPRGSRAAPPPLPHPPRTRASALEQVPASSPSGGDGGIPDGLGDDASMQESAWGRAGFAQMDDAPEWCSVNGDDDAEGSYRPLTPSDSRVSVSEGAANRSAHVSRARPGSPAPEPESHARMLLNLRGERVYIGEAASLSFLQLIRDTVTAQIGPSQFSHNEKRDSMLETEPSAADSSGLGTTNCNIDIEDSLMYTRTFEAATGGLLDVFGPTEMEDLLMQTRTDEAPSLNPCQHASIDLAIAIGAQCKSPMDAQQVGPLYFRQAQQRAFAGMLEDPNVDMVRAFLLMAFYMLGHCRRNTAFMYLGIAARAAVALGMHSPHSYTDLGNAVCQLRLRIWMSLCVLDMLVSSILGRPPATAGLRAELDAAVISSDGSSATHTSPRAAGLFASYEILTIINESVDALYGRKVTSTAMVEPFLSKIENWSKQLPSFLRDPLTTSRKDSPVQKAATDSIHIACLYYFAITLVTRPVLISRLTSRPDVSTPLSSPLASACLDAAVYLVQTCSEAHKSGLLLGNMCILKALIFAAGLILGFDMFAKKELDYEVEVSFRSAKDVLDFLGIQSPQASHYSEILGLLSNAIMKRRMELSSRPRSRFVGKLLSFNREGDFSQENGAGNDELLSLDDHANITGVQTGQVGQAWGADLSTQVAEMEGDVLRGWDGLELSQWDSFPFFNPRVFGF</sequence>
<feature type="region of interest" description="Disordered" evidence="5">
    <location>
        <begin position="114"/>
        <end position="167"/>
    </location>
</feature>
<dbReference type="SMART" id="SM00066">
    <property type="entry name" value="GAL4"/>
    <property type="match status" value="1"/>
</dbReference>
<dbReference type="Proteomes" id="UP001642720">
    <property type="component" value="Unassembled WGS sequence"/>
</dbReference>
<feature type="domain" description="Zn(2)-C6 fungal-type" evidence="6">
    <location>
        <begin position="17"/>
        <end position="48"/>
    </location>
</feature>
<dbReference type="CDD" id="cd00067">
    <property type="entry name" value="GAL4"/>
    <property type="match status" value="1"/>
</dbReference>
<evidence type="ECO:0000313" key="7">
    <source>
        <dbReference type="EMBL" id="TFB02523.1"/>
    </source>
</evidence>
<dbReference type="InterPro" id="IPR051127">
    <property type="entry name" value="Fungal_SecMet_Regulators"/>
</dbReference>
<dbReference type="RefSeq" id="XP_073558724.1">
    <property type="nucleotide sequence ID" value="XM_073702528.1"/>
</dbReference>
<protein>
    <recommendedName>
        <fullName evidence="6">Zn(2)-C6 fungal-type domain-containing protein</fullName>
    </recommendedName>
</protein>
<evidence type="ECO:0000313" key="8">
    <source>
        <dbReference type="Proteomes" id="UP001642720"/>
    </source>
</evidence>
<dbReference type="InterPro" id="IPR007219">
    <property type="entry name" value="XnlR_reg_dom"/>
</dbReference>
<keyword evidence="1" id="KW-0479">Metal-binding</keyword>
<reference evidence="7 8" key="1">
    <citation type="submission" date="2018-01" db="EMBL/GenBank/DDBJ databases">
        <title>Genome characterization of the sugarcane-associated fungus Trichoderma ghanense CCMA-1212 and their application in lignocelulose bioconversion.</title>
        <authorList>
            <person name="Steindorff A.S."/>
            <person name="Mendes T.D."/>
            <person name="Vilela E.S.D."/>
            <person name="Rodrigues D.S."/>
            <person name="Formighieri E.F."/>
            <person name="Melo I.S."/>
            <person name="Favaro L.C.L."/>
        </authorList>
    </citation>
    <scope>NUCLEOTIDE SEQUENCE [LARGE SCALE GENOMIC DNA]</scope>
    <source>
        <strain evidence="7 8">CCMA-1212</strain>
    </source>
</reference>
<keyword evidence="3" id="KW-0804">Transcription</keyword>
<dbReference type="PROSITE" id="PS00463">
    <property type="entry name" value="ZN2_CY6_FUNGAL_1"/>
    <property type="match status" value="1"/>
</dbReference>
<evidence type="ECO:0000256" key="5">
    <source>
        <dbReference type="SAM" id="MobiDB-lite"/>
    </source>
</evidence>
<dbReference type="Pfam" id="PF04082">
    <property type="entry name" value="Fungal_trans"/>
    <property type="match status" value="1"/>
</dbReference>
<evidence type="ECO:0000256" key="2">
    <source>
        <dbReference type="ARBA" id="ARBA00023015"/>
    </source>
</evidence>
<gene>
    <name evidence="7" type="ORF">CCMA1212_005261</name>
</gene>